<evidence type="ECO:0000256" key="7">
    <source>
        <dbReference type="ARBA" id="ARBA00023244"/>
    </source>
</evidence>
<dbReference type="PANTHER" id="PTHR43713">
    <property type="entry name" value="GLUTAMATE-1-SEMIALDEHYDE 2,1-AMINOMUTASE"/>
    <property type="match status" value="1"/>
</dbReference>
<dbReference type="InterPro" id="IPR015424">
    <property type="entry name" value="PyrdxlP-dep_Trfase"/>
</dbReference>
<comment type="pathway">
    <text evidence="2">Porphyrin-containing compound metabolism; protoporphyrin-IX biosynthesis; 5-aminolevulinate from L-glutamyl-tRNA(Glu): step 2/2.</text>
</comment>
<dbReference type="NCBIfam" id="NF000818">
    <property type="entry name" value="PRK00062.1"/>
    <property type="match status" value="1"/>
</dbReference>
<feature type="non-terminal residue" evidence="8">
    <location>
        <position position="376"/>
    </location>
</feature>
<evidence type="ECO:0000313" key="8">
    <source>
        <dbReference type="EMBL" id="SVB64174.1"/>
    </source>
</evidence>
<dbReference type="Gene3D" id="3.90.1150.10">
    <property type="entry name" value="Aspartate Aminotransferase, domain 1"/>
    <property type="match status" value="1"/>
</dbReference>
<dbReference type="AlphaFoldDB" id="A0A382FP85"/>
<evidence type="ECO:0000256" key="5">
    <source>
        <dbReference type="ARBA" id="ARBA00022898"/>
    </source>
</evidence>
<evidence type="ECO:0000256" key="4">
    <source>
        <dbReference type="ARBA" id="ARBA00012143"/>
    </source>
</evidence>
<dbReference type="Pfam" id="PF00202">
    <property type="entry name" value="Aminotran_3"/>
    <property type="match status" value="1"/>
</dbReference>
<dbReference type="UniPathway" id="UPA00251">
    <property type="reaction ID" value="UER00317"/>
</dbReference>
<dbReference type="GO" id="GO:0008483">
    <property type="term" value="F:transaminase activity"/>
    <property type="evidence" value="ECO:0007669"/>
    <property type="project" value="InterPro"/>
</dbReference>
<dbReference type="InterPro" id="IPR015422">
    <property type="entry name" value="PyrdxlP-dep_Trfase_small"/>
</dbReference>
<evidence type="ECO:0000256" key="6">
    <source>
        <dbReference type="ARBA" id="ARBA00023235"/>
    </source>
</evidence>
<name>A0A382FP85_9ZZZZ</name>
<dbReference type="EMBL" id="UINC01050787">
    <property type="protein sequence ID" value="SVB64174.1"/>
    <property type="molecule type" value="Genomic_DNA"/>
</dbReference>
<dbReference type="GO" id="GO:0042286">
    <property type="term" value="F:glutamate-1-semialdehyde 2,1-aminomutase activity"/>
    <property type="evidence" value="ECO:0007669"/>
    <property type="project" value="UniProtKB-EC"/>
</dbReference>
<dbReference type="CDD" id="cd00610">
    <property type="entry name" value="OAT_like"/>
    <property type="match status" value="1"/>
</dbReference>
<dbReference type="EC" id="5.4.3.8" evidence="4"/>
<dbReference type="GO" id="GO:0006782">
    <property type="term" value="P:protoporphyrinogen IX biosynthetic process"/>
    <property type="evidence" value="ECO:0007669"/>
    <property type="project" value="UniProtKB-UniPathway"/>
</dbReference>
<dbReference type="SUPFAM" id="SSF53383">
    <property type="entry name" value="PLP-dependent transferases"/>
    <property type="match status" value="1"/>
</dbReference>
<dbReference type="FunFam" id="3.40.640.10:FF:000021">
    <property type="entry name" value="Glutamate-1-semialdehyde 2,1-aminomutase"/>
    <property type="match status" value="1"/>
</dbReference>
<comment type="similarity">
    <text evidence="3">Belongs to the class-III pyridoxal-phosphate-dependent aminotransferase family. HemL subfamily.</text>
</comment>
<dbReference type="InterPro" id="IPR005814">
    <property type="entry name" value="Aminotrans_3"/>
</dbReference>
<gene>
    <name evidence="8" type="ORF">METZ01_LOCUS217028</name>
</gene>
<dbReference type="NCBIfam" id="TIGR00713">
    <property type="entry name" value="hemL"/>
    <property type="match status" value="1"/>
</dbReference>
<keyword evidence="5" id="KW-0663">Pyridoxal phosphate</keyword>
<sequence>MEIQILTHDLELKSVIDMQISQSKKLFSRAQAVMPGGVNSPVRAFKSVQSDPLFISHAKGSRLYDEDGNSFIDYIGSWGPMILGHADPRITSEIEKAVQKGTSFGAPTEGEIELTEMICDAVPSVEMVRLVNSGTEAAMGALRVARGYTGRDKIVKFEGCYHGSVDALLVKAGSGATTLGIPDSPGVPRSFTEHTLSAPFNDLDAVIELTGDYPDEIAAIVLEPVAGNMGMIPPEHGFLQGLRELCDREGILLVFDEVMTGFRVNFSGAQSLFQIMPDLSIFGKVIGGGLPVGAYGGRQEIMLQVAPAGPVYQAGTLSGNPIAVAAGKAMLRILKEEDPYADLGCKTATLNEALSEAANKKGIPLQICSMGGMFGF</sequence>
<dbReference type="GO" id="GO:0030170">
    <property type="term" value="F:pyridoxal phosphate binding"/>
    <property type="evidence" value="ECO:0007669"/>
    <property type="project" value="InterPro"/>
</dbReference>
<accession>A0A382FP85</accession>
<dbReference type="PANTHER" id="PTHR43713:SF3">
    <property type="entry name" value="GLUTAMATE-1-SEMIALDEHYDE 2,1-AMINOMUTASE 1, CHLOROPLASTIC-RELATED"/>
    <property type="match status" value="1"/>
</dbReference>
<protein>
    <recommendedName>
        <fullName evidence="4">glutamate-1-semialdehyde 2,1-aminomutase</fullName>
        <ecNumber evidence="4">5.4.3.8</ecNumber>
    </recommendedName>
</protein>
<dbReference type="HAMAP" id="MF_00375">
    <property type="entry name" value="HemL_aminotrans_3"/>
    <property type="match status" value="1"/>
</dbReference>
<evidence type="ECO:0000256" key="3">
    <source>
        <dbReference type="ARBA" id="ARBA00008981"/>
    </source>
</evidence>
<comment type="cofactor">
    <cofactor evidence="1">
        <name>pyridoxal 5'-phosphate</name>
        <dbReference type="ChEBI" id="CHEBI:597326"/>
    </cofactor>
</comment>
<reference evidence="8" key="1">
    <citation type="submission" date="2018-05" db="EMBL/GenBank/DDBJ databases">
        <authorList>
            <person name="Lanie J.A."/>
            <person name="Ng W.-L."/>
            <person name="Kazmierczak K.M."/>
            <person name="Andrzejewski T.M."/>
            <person name="Davidsen T.M."/>
            <person name="Wayne K.J."/>
            <person name="Tettelin H."/>
            <person name="Glass J.I."/>
            <person name="Rusch D."/>
            <person name="Podicherti R."/>
            <person name="Tsui H.-C.T."/>
            <person name="Winkler M.E."/>
        </authorList>
    </citation>
    <scope>NUCLEOTIDE SEQUENCE</scope>
</reference>
<dbReference type="InterPro" id="IPR015421">
    <property type="entry name" value="PyrdxlP-dep_Trfase_major"/>
</dbReference>
<evidence type="ECO:0000256" key="2">
    <source>
        <dbReference type="ARBA" id="ARBA00004819"/>
    </source>
</evidence>
<dbReference type="Gene3D" id="3.40.640.10">
    <property type="entry name" value="Type I PLP-dependent aspartate aminotransferase-like (Major domain)"/>
    <property type="match status" value="1"/>
</dbReference>
<keyword evidence="7" id="KW-0627">Porphyrin biosynthesis</keyword>
<proteinExistence type="inferred from homology"/>
<keyword evidence="6" id="KW-0413">Isomerase</keyword>
<organism evidence="8">
    <name type="scientific">marine metagenome</name>
    <dbReference type="NCBI Taxonomy" id="408172"/>
    <lineage>
        <taxon>unclassified sequences</taxon>
        <taxon>metagenomes</taxon>
        <taxon>ecological metagenomes</taxon>
    </lineage>
</organism>
<evidence type="ECO:0000256" key="1">
    <source>
        <dbReference type="ARBA" id="ARBA00001933"/>
    </source>
</evidence>
<dbReference type="InterPro" id="IPR004639">
    <property type="entry name" value="4pyrrol_synth_GluAld_NH2Trfase"/>
</dbReference>